<dbReference type="Gene3D" id="1.10.10.60">
    <property type="entry name" value="Homeodomain-like"/>
    <property type="match status" value="2"/>
</dbReference>
<dbReference type="CDD" id="cd04301">
    <property type="entry name" value="NAT_SF"/>
    <property type="match status" value="1"/>
</dbReference>
<dbReference type="Pfam" id="PF02805">
    <property type="entry name" value="Ada_Zn_binding"/>
    <property type="match status" value="1"/>
</dbReference>
<dbReference type="PANTHER" id="PTHR43280">
    <property type="entry name" value="ARAC-FAMILY TRANSCRIPTIONAL REGULATOR"/>
    <property type="match status" value="1"/>
</dbReference>
<dbReference type="PROSITE" id="PS00041">
    <property type="entry name" value="HTH_ARAC_FAMILY_1"/>
    <property type="match status" value="1"/>
</dbReference>
<sequence>MKRLSNEQKYKIVVECTPEYDGIFYYGVKSTKIFCRPSCKSKTPLSKNLTYFYDIFDAYNNGFRPCKRCRPDLSKDGNSQILNAVNEVKNSIDTNFSKNVSIQTLLSKFAINEFYLARLFKKHYGCTPHEYLIQIRLQKSMEYLKTTNRSITEIAYCTGFNSLSSFYVNFKKHIKVTPKEYRKMKGGIKMQILNINGSQKELKIVKGEPKHSEHISYLGKTTFRETFGYLFNPKTLDNYLETTFNSKKIKKSIEQSKNHFLIVYLDNEPIGYAKIKEDSTYEGIDSSKNQLQLQKIYLLSSYHRLGIGTIMMECCKDIFNKFSPITVWLDVHEDNIKAINYYEKCGFKKIGKYYYSFEDASFTYHAMALDV</sequence>
<keyword evidence="11" id="KW-0234">DNA repair</keyword>
<dbReference type="PRINTS" id="PR00032">
    <property type="entry name" value="HTHARAC"/>
</dbReference>
<evidence type="ECO:0000256" key="9">
    <source>
        <dbReference type="ARBA" id="ARBA00023159"/>
    </source>
</evidence>
<evidence type="ECO:0000256" key="1">
    <source>
        <dbReference type="ARBA" id="ARBA00001947"/>
    </source>
</evidence>
<proteinExistence type="predicted"/>
<name>A0A6I6EYF7_9CLOT</name>
<keyword evidence="4" id="KW-0479">Metal-binding</keyword>
<dbReference type="InterPro" id="IPR000182">
    <property type="entry name" value="GNAT_dom"/>
</dbReference>
<dbReference type="GO" id="GO:0043565">
    <property type="term" value="F:sequence-specific DNA binding"/>
    <property type="evidence" value="ECO:0007669"/>
    <property type="project" value="InterPro"/>
</dbReference>
<dbReference type="InterPro" id="IPR020449">
    <property type="entry name" value="Tscrpt_reg_AraC-type_HTH"/>
</dbReference>
<dbReference type="Pfam" id="PF00583">
    <property type="entry name" value="Acetyltransf_1"/>
    <property type="match status" value="1"/>
</dbReference>
<dbReference type="Proteomes" id="UP000422764">
    <property type="component" value="Chromosome"/>
</dbReference>
<keyword evidence="2" id="KW-0489">Methyltransferase</keyword>
<evidence type="ECO:0000256" key="10">
    <source>
        <dbReference type="ARBA" id="ARBA00023163"/>
    </source>
</evidence>
<dbReference type="AlphaFoldDB" id="A0A6I6EYF7"/>
<dbReference type="InterPro" id="IPR016181">
    <property type="entry name" value="Acyl_CoA_acyltransferase"/>
</dbReference>
<dbReference type="GO" id="GO:0032259">
    <property type="term" value="P:methylation"/>
    <property type="evidence" value="ECO:0007669"/>
    <property type="project" value="UniProtKB-KW"/>
</dbReference>
<dbReference type="EMBL" id="CP046522">
    <property type="protein sequence ID" value="QGU94004.1"/>
    <property type="molecule type" value="Genomic_DNA"/>
</dbReference>
<keyword evidence="3 14" id="KW-0808">Transferase</keyword>
<keyword evidence="10" id="KW-0804">Transcription</keyword>
<dbReference type="InterPro" id="IPR018062">
    <property type="entry name" value="HTH_AraC-typ_CS"/>
</dbReference>
<gene>
    <name evidence="14" type="ORF">GOM49_01620</name>
</gene>
<evidence type="ECO:0000256" key="2">
    <source>
        <dbReference type="ARBA" id="ARBA00022603"/>
    </source>
</evidence>
<keyword evidence="7" id="KW-0805">Transcription regulation</keyword>
<dbReference type="Gene3D" id="3.40.10.10">
    <property type="entry name" value="DNA Methylphosphotriester Repair Domain"/>
    <property type="match status" value="1"/>
</dbReference>
<dbReference type="GO" id="GO:0008168">
    <property type="term" value="F:methyltransferase activity"/>
    <property type="evidence" value="ECO:0007669"/>
    <property type="project" value="UniProtKB-KW"/>
</dbReference>
<dbReference type="GO" id="GO:0008270">
    <property type="term" value="F:zinc ion binding"/>
    <property type="evidence" value="ECO:0007669"/>
    <property type="project" value="InterPro"/>
</dbReference>
<dbReference type="InterPro" id="IPR035451">
    <property type="entry name" value="Ada-like_dom_sf"/>
</dbReference>
<evidence type="ECO:0000256" key="11">
    <source>
        <dbReference type="ARBA" id="ARBA00023204"/>
    </source>
</evidence>
<dbReference type="InterPro" id="IPR018060">
    <property type="entry name" value="HTH_AraC"/>
</dbReference>
<feature type="domain" description="HTH araC/xylS-type" evidence="12">
    <location>
        <begin position="86"/>
        <end position="184"/>
    </location>
</feature>
<dbReference type="GO" id="GO:0006281">
    <property type="term" value="P:DNA repair"/>
    <property type="evidence" value="ECO:0007669"/>
    <property type="project" value="UniProtKB-KW"/>
</dbReference>
<dbReference type="SMART" id="SM00342">
    <property type="entry name" value="HTH_ARAC"/>
    <property type="match status" value="1"/>
</dbReference>
<evidence type="ECO:0000256" key="3">
    <source>
        <dbReference type="ARBA" id="ARBA00022679"/>
    </source>
</evidence>
<dbReference type="InterPro" id="IPR004026">
    <property type="entry name" value="Ada_DNA_repair_Zn-bd"/>
</dbReference>
<comment type="cofactor">
    <cofactor evidence="1">
        <name>Zn(2+)</name>
        <dbReference type="ChEBI" id="CHEBI:29105"/>
    </cofactor>
</comment>
<evidence type="ECO:0000259" key="12">
    <source>
        <dbReference type="PROSITE" id="PS01124"/>
    </source>
</evidence>
<evidence type="ECO:0000313" key="14">
    <source>
        <dbReference type="EMBL" id="QGU94004.1"/>
    </source>
</evidence>
<dbReference type="GO" id="GO:0003700">
    <property type="term" value="F:DNA-binding transcription factor activity"/>
    <property type="evidence" value="ECO:0007669"/>
    <property type="project" value="InterPro"/>
</dbReference>
<dbReference type="Pfam" id="PF12833">
    <property type="entry name" value="HTH_18"/>
    <property type="match status" value="1"/>
</dbReference>
<feature type="domain" description="N-acetyltransferase" evidence="13">
    <location>
        <begin position="202"/>
        <end position="370"/>
    </location>
</feature>
<dbReference type="InterPro" id="IPR009057">
    <property type="entry name" value="Homeodomain-like_sf"/>
</dbReference>
<keyword evidence="9" id="KW-0010">Activator</keyword>
<evidence type="ECO:0000256" key="7">
    <source>
        <dbReference type="ARBA" id="ARBA00023015"/>
    </source>
</evidence>
<evidence type="ECO:0000256" key="5">
    <source>
        <dbReference type="ARBA" id="ARBA00022763"/>
    </source>
</evidence>
<dbReference type="GO" id="GO:0016747">
    <property type="term" value="F:acyltransferase activity, transferring groups other than amino-acyl groups"/>
    <property type="evidence" value="ECO:0007669"/>
    <property type="project" value="InterPro"/>
</dbReference>
<keyword evidence="15" id="KW-1185">Reference proteome</keyword>
<dbReference type="SUPFAM" id="SSF57884">
    <property type="entry name" value="Ada DNA repair protein, N-terminal domain (N-Ada 10)"/>
    <property type="match status" value="1"/>
</dbReference>
<protein>
    <submittedName>
        <fullName evidence="14">GNAT family N-acetyltransferase</fullName>
    </submittedName>
</protein>
<evidence type="ECO:0000259" key="13">
    <source>
        <dbReference type="PROSITE" id="PS51186"/>
    </source>
</evidence>
<dbReference type="SUPFAM" id="SSF46689">
    <property type="entry name" value="Homeodomain-like"/>
    <property type="match status" value="2"/>
</dbReference>
<keyword evidence="6" id="KW-0862">Zinc</keyword>
<organism evidence="14 15">
    <name type="scientific">Clostridium bovifaecis</name>
    <dbReference type="NCBI Taxonomy" id="2184719"/>
    <lineage>
        <taxon>Bacteria</taxon>
        <taxon>Bacillati</taxon>
        <taxon>Bacillota</taxon>
        <taxon>Clostridia</taxon>
        <taxon>Eubacteriales</taxon>
        <taxon>Clostridiaceae</taxon>
        <taxon>Clostridium</taxon>
    </lineage>
</organism>
<dbReference type="PROSITE" id="PS51186">
    <property type="entry name" value="GNAT"/>
    <property type="match status" value="1"/>
</dbReference>
<evidence type="ECO:0000313" key="15">
    <source>
        <dbReference type="Proteomes" id="UP000422764"/>
    </source>
</evidence>
<keyword evidence="5" id="KW-0227">DNA damage</keyword>
<keyword evidence="8" id="KW-0238">DNA-binding</keyword>
<evidence type="ECO:0000256" key="6">
    <source>
        <dbReference type="ARBA" id="ARBA00022833"/>
    </source>
</evidence>
<dbReference type="Gene3D" id="3.40.630.30">
    <property type="match status" value="1"/>
</dbReference>
<dbReference type="SUPFAM" id="SSF55729">
    <property type="entry name" value="Acyl-CoA N-acyltransferases (Nat)"/>
    <property type="match status" value="1"/>
</dbReference>
<evidence type="ECO:0000256" key="8">
    <source>
        <dbReference type="ARBA" id="ARBA00023125"/>
    </source>
</evidence>
<dbReference type="PANTHER" id="PTHR43280:SF2">
    <property type="entry name" value="HTH-TYPE TRANSCRIPTIONAL REGULATOR EXSA"/>
    <property type="match status" value="1"/>
</dbReference>
<dbReference type="PROSITE" id="PS01124">
    <property type="entry name" value="HTH_ARAC_FAMILY_2"/>
    <property type="match status" value="1"/>
</dbReference>
<accession>A0A6I6EYF7</accession>
<reference evidence="14 15" key="1">
    <citation type="submission" date="2019-12" db="EMBL/GenBank/DDBJ databases">
        <title>Genome sequenceing of Clostridium bovifaecis.</title>
        <authorList>
            <person name="Yao Y."/>
        </authorList>
    </citation>
    <scope>NUCLEOTIDE SEQUENCE [LARGE SCALE GENOMIC DNA]</scope>
    <source>
        <strain evidence="14 15">BXX</strain>
    </source>
</reference>
<evidence type="ECO:0000256" key="4">
    <source>
        <dbReference type="ARBA" id="ARBA00022723"/>
    </source>
</evidence>